<dbReference type="CDD" id="cd06354">
    <property type="entry name" value="PBP1_PrnA-like"/>
    <property type="match status" value="1"/>
</dbReference>
<keyword evidence="5" id="KW-0472">Membrane</keyword>
<evidence type="ECO:0000256" key="3">
    <source>
        <dbReference type="ARBA" id="ARBA00022475"/>
    </source>
</evidence>
<sequence length="345" mass="35913">MVTTVVLATSACGSGDDTDAPSNSTTRTTVRIGLAYDIGGRGDKSFNDAAAAGLDRAKQELDVQTKDVEAQKAETEEEKYARLKLLCQAGYDAVIAVGFTYAGADPAAGPMARAAGECPDTRFAIVDDPSVTAANVANLVFADEQGSFLVGAAAALKSPAGHVGFVGGCAVDVIKRFQAGYEAGARAVRPDIEIDTHYLSTPAQGCSGFNAPAAGRSAAEAMYDRGADVVYHAAGSSGIGVFQAAKAKGRWAIGVDSDQHEVVPPNLREVIITSMVKRVDVAVFDFVKTVVENRFKPGVTTFDLKMDGVGYATSGGRVADVAPRLEQFKKQIIDGAITVPTRPAD</sequence>
<comment type="subcellular location">
    <subcellularLocation>
        <location evidence="1">Cell membrane</location>
        <topology evidence="1">Lipid-anchor</topology>
    </subcellularLocation>
</comment>
<dbReference type="Pfam" id="PF02608">
    <property type="entry name" value="Bmp"/>
    <property type="match status" value="1"/>
</dbReference>
<protein>
    <submittedName>
        <fullName evidence="8">BMP family ABC transporter substrate-binding protein</fullName>
    </submittedName>
</protein>
<dbReference type="SUPFAM" id="SSF53822">
    <property type="entry name" value="Periplasmic binding protein-like I"/>
    <property type="match status" value="1"/>
</dbReference>
<reference evidence="8" key="1">
    <citation type="submission" date="2021-01" db="EMBL/GenBank/DDBJ databases">
        <title>Whole genome shotgun sequence of Actinoplanes siamensis NBRC 109076.</title>
        <authorList>
            <person name="Komaki H."/>
            <person name="Tamura T."/>
        </authorList>
    </citation>
    <scope>NUCLEOTIDE SEQUENCE</scope>
    <source>
        <strain evidence="8">NBRC 109076</strain>
    </source>
</reference>
<proteinExistence type="inferred from homology"/>
<comment type="caution">
    <text evidence="8">The sequence shown here is derived from an EMBL/GenBank/DDBJ whole genome shotgun (WGS) entry which is preliminary data.</text>
</comment>
<dbReference type="AlphaFoldDB" id="A0A919TQA5"/>
<evidence type="ECO:0000256" key="6">
    <source>
        <dbReference type="ARBA" id="ARBA00023288"/>
    </source>
</evidence>
<evidence type="ECO:0000259" key="7">
    <source>
        <dbReference type="Pfam" id="PF02608"/>
    </source>
</evidence>
<organism evidence="8 9">
    <name type="scientific">Actinoplanes siamensis</name>
    <dbReference type="NCBI Taxonomy" id="1223317"/>
    <lineage>
        <taxon>Bacteria</taxon>
        <taxon>Bacillati</taxon>
        <taxon>Actinomycetota</taxon>
        <taxon>Actinomycetes</taxon>
        <taxon>Micromonosporales</taxon>
        <taxon>Micromonosporaceae</taxon>
        <taxon>Actinoplanes</taxon>
    </lineage>
</organism>
<keyword evidence="6" id="KW-0449">Lipoprotein</keyword>
<dbReference type="GO" id="GO:0005886">
    <property type="term" value="C:plasma membrane"/>
    <property type="evidence" value="ECO:0007669"/>
    <property type="project" value="UniProtKB-SubCell"/>
</dbReference>
<dbReference type="InterPro" id="IPR003760">
    <property type="entry name" value="PnrA-like"/>
</dbReference>
<evidence type="ECO:0000313" key="9">
    <source>
        <dbReference type="Proteomes" id="UP000629619"/>
    </source>
</evidence>
<dbReference type="PANTHER" id="PTHR34296:SF2">
    <property type="entry name" value="ABC TRANSPORTER GUANOSINE-BINDING PROTEIN NUPN"/>
    <property type="match status" value="1"/>
</dbReference>
<evidence type="ECO:0000256" key="2">
    <source>
        <dbReference type="ARBA" id="ARBA00008610"/>
    </source>
</evidence>
<dbReference type="PANTHER" id="PTHR34296">
    <property type="entry name" value="TRANSCRIPTIONAL ACTIVATOR PROTEIN MED"/>
    <property type="match status" value="1"/>
</dbReference>
<dbReference type="RefSeq" id="WP_203685212.1">
    <property type="nucleotide sequence ID" value="NZ_BOMW01000117.1"/>
</dbReference>
<evidence type="ECO:0000256" key="1">
    <source>
        <dbReference type="ARBA" id="ARBA00004193"/>
    </source>
</evidence>
<dbReference type="Proteomes" id="UP000629619">
    <property type="component" value="Unassembled WGS sequence"/>
</dbReference>
<accession>A0A919TQA5</accession>
<dbReference type="InterPro" id="IPR028082">
    <property type="entry name" value="Peripla_BP_I"/>
</dbReference>
<dbReference type="EMBL" id="BOMW01000117">
    <property type="protein sequence ID" value="GIF09923.1"/>
    <property type="molecule type" value="Genomic_DNA"/>
</dbReference>
<comment type="similarity">
    <text evidence="2">Belongs to the BMP lipoprotein family.</text>
</comment>
<keyword evidence="4" id="KW-0732">Signal</keyword>
<evidence type="ECO:0000256" key="5">
    <source>
        <dbReference type="ARBA" id="ARBA00023136"/>
    </source>
</evidence>
<name>A0A919TQA5_9ACTN</name>
<keyword evidence="9" id="KW-1185">Reference proteome</keyword>
<keyword evidence="3" id="KW-1003">Cell membrane</keyword>
<gene>
    <name evidence="8" type="primary">bmpA_2</name>
    <name evidence="8" type="ORF">Asi03nite_74610</name>
</gene>
<feature type="domain" description="ABC transporter substrate-binding protein PnrA-like" evidence="7">
    <location>
        <begin position="38"/>
        <end position="340"/>
    </location>
</feature>
<evidence type="ECO:0000256" key="4">
    <source>
        <dbReference type="ARBA" id="ARBA00022729"/>
    </source>
</evidence>
<evidence type="ECO:0000313" key="8">
    <source>
        <dbReference type="EMBL" id="GIF09923.1"/>
    </source>
</evidence>
<dbReference type="Gene3D" id="3.40.50.2300">
    <property type="match status" value="2"/>
</dbReference>
<dbReference type="InterPro" id="IPR050957">
    <property type="entry name" value="BMP_lipoprotein"/>
</dbReference>